<reference evidence="1" key="1">
    <citation type="submission" date="2018-12" db="EMBL/GenBank/DDBJ databases">
        <title>Novel natural products biosynthetic potential of the class Ktedonobacteria.</title>
        <authorList>
            <person name="Zheng Y."/>
            <person name="Saitou A."/>
            <person name="Wang C.M."/>
            <person name="Toyoda A."/>
            <person name="Minakuchi Y."/>
            <person name="Sekiguchi Y."/>
            <person name="Ueda K."/>
            <person name="Takano H."/>
            <person name="Sakai Y."/>
            <person name="Yokota A."/>
            <person name="Yabe S."/>
        </authorList>
    </citation>
    <scope>NUCLEOTIDE SEQUENCE</scope>
    <source>
        <strain evidence="1">A3-2</strain>
    </source>
</reference>
<name>A0A455SY86_9CHLR</name>
<sequence>MALSDPAAAPSAPVPGSSLLLLRSRFAPGLDPDSFLSQYQQEIALTSQRQWWRPPQSQPQRTG</sequence>
<protein>
    <submittedName>
        <fullName evidence="1">Uncharacterized protein</fullName>
    </submittedName>
</protein>
<dbReference type="AlphaFoldDB" id="A0A455SY86"/>
<proteinExistence type="predicted"/>
<dbReference type="EMBL" id="AP019377">
    <property type="protein sequence ID" value="BBH93393.1"/>
    <property type="molecule type" value="Genomic_DNA"/>
</dbReference>
<organism evidence="1">
    <name type="scientific">Thermogemmatispora argillosa</name>
    <dbReference type="NCBI Taxonomy" id="2045280"/>
    <lineage>
        <taxon>Bacteria</taxon>
        <taxon>Bacillati</taxon>
        <taxon>Chloroflexota</taxon>
        <taxon>Ktedonobacteria</taxon>
        <taxon>Thermogemmatisporales</taxon>
        <taxon>Thermogemmatisporaceae</taxon>
        <taxon>Thermogemmatispora</taxon>
    </lineage>
</organism>
<accession>A0A455SY86</accession>
<evidence type="ECO:0000313" key="1">
    <source>
        <dbReference type="EMBL" id="BBH93393.1"/>
    </source>
</evidence>
<gene>
    <name evidence="1" type="ORF">KTA_15920</name>
</gene>